<dbReference type="EMBL" id="VJWL01000003">
    <property type="protein sequence ID" value="TRW48404.1"/>
    <property type="molecule type" value="Genomic_DNA"/>
</dbReference>
<sequence length="334" mass="37435">MQQTTILPVLDVRELRAGGERKQKFLGELAEAARTVGFFYVSGHELCQLQQEVMQLSKRFFDLPMEEKLAVEMVNSPHFRGYTRFQGELTQGKPDRREQFDIMDELPRAHFDDSDPQWWQLVGPNQWPQALPELQPTLLSYQRALTELTVTLLSAFAEALEQPSDIFAENVAQPYTHTKLIRYPGADDNGDRQGVGAHKDPGYLTIVTQDEHSGLEVLKDQDGWVSVPPLEGAVVVNIGELLELASDGYLRATYHRVVTPPAGVDRFSCAFFVAPQLDSEVPLLNLPADLKAQALGPSADPENPLFYQVGENVLKGRLRSHPDVAKAHYFKRAS</sequence>
<reference evidence="7 8" key="1">
    <citation type="submission" date="2019-07" db="EMBL/GenBank/DDBJ databases">
        <authorList>
            <person name="Yang M."/>
            <person name="Zhao D."/>
            <person name="Xiang H."/>
        </authorList>
    </citation>
    <scope>NUCLEOTIDE SEQUENCE [LARGE SCALE GENOMIC DNA]</scope>
    <source>
        <strain evidence="7 8">IM1326</strain>
    </source>
</reference>
<evidence type="ECO:0000256" key="3">
    <source>
        <dbReference type="ARBA" id="ARBA00023002"/>
    </source>
</evidence>
<dbReference type="InterPro" id="IPR026992">
    <property type="entry name" value="DIOX_N"/>
</dbReference>
<dbReference type="PANTHER" id="PTHR10209:SF885">
    <property type="entry name" value="2OG-FE(II) OXYGENASE FAMILY, PUTATIVE (AFU_ORTHOLOGUE AFUA_2G00750)-RELATED"/>
    <property type="match status" value="1"/>
</dbReference>
<feature type="domain" description="Fe2OG dioxygenase" evidence="6">
    <location>
        <begin position="174"/>
        <end position="275"/>
    </location>
</feature>
<dbReference type="Gene3D" id="2.60.120.330">
    <property type="entry name" value="B-lactam Antibiotic, Isopenicillin N Synthase, Chain"/>
    <property type="match status" value="1"/>
</dbReference>
<comment type="similarity">
    <text evidence="1 5">Belongs to the iron/ascorbate-dependent oxidoreductase family.</text>
</comment>
<evidence type="ECO:0000259" key="6">
    <source>
        <dbReference type="PROSITE" id="PS51471"/>
    </source>
</evidence>
<dbReference type="GO" id="GO:0046872">
    <property type="term" value="F:metal ion binding"/>
    <property type="evidence" value="ECO:0007669"/>
    <property type="project" value="UniProtKB-KW"/>
</dbReference>
<evidence type="ECO:0000256" key="1">
    <source>
        <dbReference type="ARBA" id="ARBA00008056"/>
    </source>
</evidence>
<keyword evidence="4 5" id="KW-0408">Iron</keyword>
<dbReference type="GO" id="GO:0016491">
    <property type="term" value="F:oxidoreductase activity"/>
    <property type="evidence" value="ECO:0007669"/>
    <property type="project" value="UniProtKB-KW"/>
</dbReference>
<keyword evidence="2 5" id="KW-0479">Metal-binding</keyword>
<comment type="caution">
    <text evidence="7">The sequence shown here is derived from an EMBL/GenBank/DDBJ whole genome shotgun (WGS) entry which is preliminary data.</text>
</comment>
<dbReference type="Pfam" id="PF03171">
    <property type="entry name" value="2OG-FeII_Oxy"/>
    <property type="match status" value="1"/>
</dbReference>
<dbReference type="SUPFAM" id="SSF51197">
    <property type="entry name" value="Clavaminate synthase-like"/>
    <property type="match status" value="1"/>
</dbReference>
<dbReference type="PANTHER" id="PTHR10209">
    <property type="entry name" value="OXIDOREDUCTASE, 2OG-FE II OXYGENASE FAMILY PROTEIN"/>
    <property type="match status" value="1"/>
</dbReference>
<dbReference type="OrthoDB" id="21825at2"/>
<dbReference type="InterPro" id="IPR027443">
    <property type="entry name" value="IPNS-like_sf"/>
</dbReference>
<keyword evidence="3 5" id="KW-0560">Oxidoreductase</keyword>
<name>A0A552X063_9GAMM</name>
<organism evidence="7 8">
    <name type="scientific">Aliidiomarina halalkaliphila</name>
    <dbReference type="NCBI Taxonomy" id="2593535"/>
    <lineage>
        <taxon>Bacteria</taxon>
        <taxon>Pseudomonadati</taxon>
        <taxon>Pseudomonadota</taxon>
        <taxon>Gammaproteobacteria</taxon>
        <taxon>Alteromonadales</taxon>
        <taxon>Idiomarinaceae</taxon>
        <taxon>Aliidiomarina</taxon>
    </lineage>
</organism>
<accession>A0A552X063</accession>
<dbReference type="AlphaFoldDB" id="A0A552X063"/>
<gene>
    <name evidence="7" type="ORF">FM042_09520</name>
</gene>
<dbReference type="InterPro" id="IPR044861">
    <property type="entry name" value="IPNS-like_FE2OG_OXY"/>
</dbReference>
<dbReference type="Pfam" id="PF14226">
    <property type="entry name" value="DIOX_N"/>
    <property type="match status" value="1"/>
</dbReference>
<evidence type="ECO:0000313" key="8">
    <source>
        <dbReference type="Proteomes" id="UP000320359"/>
    </source>
</evidence>
<proteinExistence type="inferred from homology"/>
<dbReference type="InterPro" id="IPR005123">
    <property type="entry name" value="Oxoglu/Fe-dep_dioxygenase_dom"/>
</dbReference>
<evidence type="ECO:0000313" key="7">
    <source>
        <dbReference type="EMBL" id="TRW48404.1"/>
    </source>
</evidence>
<dbReference type="RefSeq" id="WP_143236196.1">
    <property type="nucleotide sequence ID" value="NZ_VJWL01000003.1"/>
</dbReference>
<dbReference type="Proteomes" id="UP000320359">
    <property type="component" value="Unassembled WGS sequence"/>
</dbReference>
<evidence type="ECO:0000256" key="4">
    <source>
        <dbReference type="ARBA" id="ARBA00023004"/>
    </source>
</evidence>
<protein>
    <submittedName>
        <fullName evidence="7">Isopenicillin N synthase family oxygenase</fullName>
    </submittedName>
</protein>
<evidence type="ECO:0000256" key="2">
    <source>
        <dbReference type="ARBA" id="ARBA00022723"/>
    </source>
</evidence>
<keyword evidence="8" id="KW-1185">Reference proteome</keyword>
<dbReference type="PRINTS" id="PR00682">
    <property type="entry name" value="IPNSYNTHASE"/>
</dbReference>
<dbReference type="PROSITE" id="PS51471">
    <property type="entry name" value="FE2OG_OXY"/>
    <property type="match status" value="1"/>
</dbReference>
<evidence type="ECO:0000256" key="5">
    <source>
        <dbReference type="RuleBase" id="RU003682"/>
    </source>
</evidence>